<dbReference type="Proteomes" id="UP000694232">
    <property type="component" value="Chromosome 2"/>
</dbReference>
<sequence length="148" mass="16871">MNLREYAQKSVLCWLATTDADATPNVSPKEMFTFVDDELMLIANIASPQSEQNIFSNAKVCVSFIDIFEQRGFKVQGIARVVKAQDSCWEGYLTHLRQMADERYPIQSIFEIRVESVAKVQAPSYFLFADTTPESQVESALKTYQVER</sequence>
<dbReference type="SUPFAM" id="SSF50475">
    <property type="entry name" value="FMN-binding split barrel"/>
    <property type="match status" value="1"/>
</dbReference>
<dbReference type="Pfam" id="PF01243">
    <property type="entry name" value="PNPOx_N"/>
    <property type="match status" value="1"/>
</dbReference>
<proteinExistence type="predicted"/>
<dbReference type="InterPro" id="IPR012349">
    <property type="entry name" value="Split_barrel_FMN-bd"/>
</dbReference>
<reference evidence="2" key="1">
    <citation type="submission" date="2021-06" db="EMBL/GenBank/DDBJ databases">
        <title>Vibrio nov. sp., novel gut bacterium isolated from Yellow Sea oyster.</title>
        <authorList>
            <person name="Muhammad N."/>
            <person name="Nguyen T.H."/>
            <person name="Lee Y.-J."/>
            <person name="Ko J."/>
            <person name="Kim S.-G."/>
        </authorList>
    </citation>
    <scope>NUCLEOTIDE SEQUENCE</scope>
    <source>
        <strain evidence="2">OG9-811</strain>
    </source>
</reference>
<dbReference type="Gene3D" id="2.30.110.10">
    <property type="entry name" value="Electron Transport, Fmn-binding Protein, Chain A"/>
    <property type="match status" value="1"/>
</dbReference>
<dbReference type="PANTHER" id="PTHR40660">
    <property type="entry name" value="5'-PHOSPHATE OXIDASE PUTATIVE DOMAIN-CONTAINING PROTEIN-RELATED"/>
    <property type="match status" value="1"/>
</dbReference>
<keyword evidence="3" id="KW-1185">Reference proteome</keyword>
<organism evidence="2 3">
    <name type="scientific">Vibrio ostreae</name>
    <dbReference type="NCBI Taxonomy" id="2841925"/>
    <lineage>
        <taxon>Bacteria</taxon>
        <taxon>Pseudomonadati</taxon>
        <taxon>Pseudomonadota</taxon>
        <taxon>Gammaproteobacteria</taxon>
        <taxon>Vibrionales</taxon>
        <taxon>Vibrionaceae</taxon>
        <taxon>Vibrio</taxon>
    </lineage>
</organism>
<dbReference type="KEGG" id="vos:KNV97_03015"/>
<gene>
    <name evidence="2" type="ORF">KNV97_03015</name>
</gene>
<evidence type="ECO:0000259" key="1">
    <source>
        <dbReference type="Pfam" id="PF01243"/>
    </source>
</evidence>
<name>A0A975U8T1_9VIBR</name>
<dbReference type="AlphaFoldDB" id="A0A975U8T1"/>
<evidence type="ECO:0000313" key="2">
    <source>
        <dbReference type="EMBL" id="QXO16527.1"/>
    </source>
</evidence>
<dbReference type="InterPro" id="IPR011576">
    <property type="entry name" value="Pyridox_Oxase_N"/>
</dbReference>
<dbReference type="PANTHER" id="PTHR40660:SF1">
    <property type="entry name" value="5'-PHOSPHATE OXIDASE PUTATIVE DOMAIN-CONTAINING PROTEIN-RELATED"/>
    <property type="match status" value="1"/>
</dbReference>
<dbReference type="EMBL" id="CP076642">
    <property type="protein sequence ID" value="QXO16527.1"/>
    <property type="molecule type" value="Genomic_DNA"/>
</dbReference>
<protein>
    <submittedName>
        <fullName evidence="2">Pyridoxamine 5'-phosphate oxidase family protein</fullName>
    </submittedName>
</protein>
<evidence type="ECO:0000313" key="3">
    <source>
        <dbReference type="Proteomes" id="UP000694232"/>
    </source>
</evidence>
<accession>A0A975U8T1</accession>
<feature type="domain" description="Pyridoxamine 5'-phosphate oxidase N-terminal" evidence="1">
    <location>
        <begin position="3"/>
        <end position="118"/>
    </location>
</feature>